<dbReference type="OrthoDB" id="9518664at2759"/>
<feature type="domain" description="Serpin" evidence="2">
    <location>
        <begin position="54"/>
        <end position="168"/>
    </location>
</feature>
<dbReference type="PANTHER" id="PTHR11461">
    <property type="entry name" value="SERINE PROTEASE INHIBITOR, SERPIN"/>
    <property type="match status" value="1"/>
</dbReference>
<dbReference type="InterPro" id="IPR042185">
    <property type="entry name" value="Serpin_sf_2"/>
</dbReference>
<dbReference type="AlphaFoldDB" id="A0A368F6T7"/>
<protein>
    <recommendedName>
        <fullName evidence="2">Serpin domain-containing protein</fullName>
    </recommendedName>
</protein>
<reference evidence="3 4" key="1">
    <citation type="submission" date="2014-10" db="EMBL/GenBank/DDBJ databases">
        <title>Draft genome of the hookworm Ancylostoma caninum.</title>
        <authorList>
            <person name="Mitreva M."/>
        </authorList>
    </citation>
    <scope>NUCLEOTIDE SEQUENCE [LARGE SCALE GENOMIC DNA]</scope>
    <source>
        <strain evidence="3 4">Baltimore</strain>
    </source>
</reference>
<dbReference type="InterPro" id="IPR023796">
    <property type="entry name" value="Serpin_dom"/>
</dbReference>
<dbReference type="InterPro" id="IPR042178">
    <property type="entry name" value="Serpin_sf_1"/>
</dbReference>
<gene>
    <name evidence="3" type="ORF">ANCCAN_26480</name>
</gene>
<dbReference type="InterPro" id="IPR000215">
    <property type="entry name" value="Serpin_fam"/>
</dbReference>
<dbReference type="InterPro" id="IPR036186">
    <property type="entry name" value="Serpin_sf"/>
</dbReference>
<dbReference type="GO" id="GO:0004867">
    <property type="term" value="F:serine-type endopeptidase inhibitor activity"/>
    <property type="evidence" value="ECO:0007669"/>
    <property type="project" value="InterPro"/>
</dbReference>
<comment type="similarity">
    <text evidence="1">Belongs to the serpin family.</text>
</comment>
<sequence>MFATVETDFGLFLLREAPANEPLVVSPLSVIFALAMVQAGARVTTKNQINKVISKGAFALIVNAIYFTAEWSVKFDQSSNSKRKFFSAENSEKELEFMNNVDYKLYVEDADLLLLSLQYKDTSYAFNILLPKKRFGLGEVLKTMDGEKVQNLLSKLKETYVSVPFPHFIF</sequence>
<keyword evidence="4" id="KW-1185">Reference proteome</keyword>
<dbReference type="Gene3D" id="3.30.497.10">
    <property type="entry name" value="Antithrombin, subunit I, domain 2"/>
    <property type="match status" value="2"/>
</dbReference>
<evidence type="ECO:0000313" key="3">
    <source>
        <dbReference type="EMBL" id="RCN27782.1"/>
    </source>
</evidence>
<accession>A0A368F6T7</accession>
<dbReference type="Proteomes" id="UP000252519">
    <property type="component" value="Unassembled WGS sequence"/>
</dbReference>
<evidence type="ECO:0000313" key="4">
    <source>
        <dbReference type="Proteomes" id="UP000252519"/>
    </source>
</evidence>
<dbReference type="Gene3D" id="2.30.39.10">
    <property type="entry name" value="Alpha-1-antitrypsin, domain 1"/>
    <property type="match status" value="1"/>
</dbReference>
<organism evidence="3 4">
    <name type="scientific">Ancylostoma caninum</name>
    <name type="common">Dog hookworm</name>
    <dbReference type="NCBI Taxonomy" id="29170"/>
    <lineage>
        <taxon>Eukaryota</taxon>
        <taxon>Metazoa</taxon>
        <taxon>Ecdysozoa</taxon>
        <taxon>Nematoda</taxon>
        <taxon>Chromadorea</taxon>
        <taxon>Rhabditida</taxon>
        <taxon>Rhabditina</taxon>
        <taxon>Rhabditomorpha</taxon>
        <taxon>Strongyloidea</taxon>
        <taxon>Ancylostomatidae</taxon>
        <taxon>Ancylostomatinae</taxon>
        <taxon>Ancylostoma</taxon>
    </lineage>
</organism>
<feature type="domain" description="Serpin" evidence="2">
    <location>
        <begin position="7"/>
        <end position="53"/>
    </location>
</feature>
<dbReference type="STRING" id="29170.A0A368F6T7"/>
<comment type="caution">
    <text evidence="3">The sequence shown here is derived from an EMBL/GenBank/DDBJ whole genome shotgun (WGS) entry which is preliminary data.</text>
</comment>
<name>A0A368F6T7_ANCCA</name>
<dbReference type="EMBL" id="JOJR01003505">
    <property type="protein sequence ID" value="RCN27782.1"/>
    <property type="molecule type" value="Genomic_DNA"/>
</dbReference>
<dbReference type="GO" id="GO:0005615">
    <property type="term" value="C:extracellular space"/>
    <property type="evidence" value="ECO:0007669"/>
    <property type="project" value="InterPro"/>
</dbReference>
<dbReference type="Pfam" id="PF00079">
    <property type="entry name" value="Serpin"/>
    <property type="match status" value="2"/>
</dbReference>
<dbReference type="SUPFAM" id="SSF56574">
    <property type="entry name" value="Serpins"/>
    <property type="match status" value="1"/>
</dbReference>
<dbReference type="PANTHER" id="PTHR11461:SF211">
    <property type="entry name" value="GH10112P-RELATED"/>
    <property type="match status" value="1"/>
</dbReference>
<evidence type="ECO:0000259" key="2">
    <source>
        <dbReference type="Pfam" id="PF00079"/>
    </source>
</evidence>
<proteinExistence type="inferred from homology"/>
<evidence type="ECO:0000256" key="1">
    <source>
        <dbReference type="ARBA" id="ARBA00009500"/>
    </source>
</evidence>